<evidence type="ECO:0000256" key="4">
    <source>
        <dbReference type="ARBA" id="ARBA00022960"/>
    </source>
</evidence>
<evidence type="ECO:0000256" key="3">
    <source>
        <dbReference type="ARBA" id="ARBA00022801"/>
    </source>
</evidence>
<dbReference type="Pfam" id="PF00768">
    <property type="entry name" value="Peptidase_S11"/>
    <property type="match status" value="1"/>
</dbReference>
<keyword evidence="3" id="KW-0378">Hydrolase</keyword>
<evidence type="ECO:0000256" key="2">
    <source>
        <dbReference type="ARBA" id="ARBA00022729"/>
    </source>
</evidence>
<sequence>MESIPIKIPIRATKTPCSTLLCTSLACRRRSFYTESSQKPSENNLSQLKNTRAHFKSKSERSKRYHSQNTIPMISASSYCVLEQSTNKVLHGFNDIQIREVASLTKIMTCILCLNVISFNQMSLDRKIIVSTRAANTNGTTAGLRSGDTLTLRDLLYGLMLPSGNDAAVILAEYFGDFLYPNCIKPVKKFVFEMNKVAVEVGMSSSHFANPHGLMHKKNLACARDIGKLACYALRDRIFKEIVNCKSHIAEIRGKDGLIRYSNWKNTNKLLGKGFNGVKTGVTLTAGPCLCASVNKEQSLVIVLLNSKSMEDRWIDAKKLTDWALSKFY</sequence>
<dbReference type="InterPro" id="IPR012338">
    <property type="entry name" value="Beta-lactam/transpept-like"/>
</dbReference>
<dbReference type="OrthoDB" id="10254188at2759"/>
<dbReference type="GO" id="GO:0009002">
    <property type="term" value="F:serine-type D-Ala-D-Ala carboxypeptidase activity"/>
    <property type="evidence" value="ECO:0007669"/>
    <property type="project" value="InterPro"/>
</dbReference>
<comment type="caution">
    <text evidence="9">The sequence shown here is derived from an EMBL/GenBank/DDBJ whole genome shotgun (WGS) entry which is preliminary data.</text>
</comment>
<feature type="domain" description="Peptidase S11 D-alanyl-D-alanine carboxypeptidase A N-terminal" evidence="8">
    <location>
        <begin position="70"/>
        <end position="307"/>
    </location>
</feature>
<dbReference type="Proteomes" id="UP000187209">
    <property type="component" value="Unassembled WGS sequence"/>
</dbReference>
<keyword evidence="2" id="KW-0732">Signal</keyword>
<dbReference type="InterPro" id="IPR001967">
    <property type="entry name" value="Peptidase_S11_N"/>
</dbReference>
<keyword evidence="10" id="KW-1185">Reference proteome</keyword>
<feature type="region of interest" description="Disordered" evidence="7">
    <location>
        <begin position="37"/>
        <end position="67"/>
    </location>
</feature>
<dbReference type="PROSITE" id="PS51257">
    <property type="entry name" value="PROKAR_LIPOPROTEIN"/>
    <property type="match status" value="1"/>
</dbReference>
<dbReference type="GO" id="GO:0071555">
    <property type="term" value="P:cell wall organization"/>
    <property type="evidence" value="ECO:0007669"/>
    <property type="project" value="UniProtKB-KW"/>
</dbReference>
<dbReference type="SUPFAM" id="SSF56601">
    <property type="entry name" value="beta-lactamase/transpeptidase-like"/>
    <property type="match status" value="1"/>
</dbReference>
<dbReference type="PANTHER" id="PTHR21581">
    <property type="entry name" value="D-ALANYL-D-ALANINE CARBOXYPEPTIDASE"/>
    <property type="match status" value="1"/>
</dbReference>
<accession>A0A1R2C1I5</accession>
<proteinExistence type="inferred from homology"/>
<reference evidence="9 10" key="1">
    <citation type="submission" date="2016-11" db="EMBL/GenBank/DDBJ databases">
        <title>The macronuclear genome of Stentor coeruleus: a giant cell with tiny introns.</title>
        <authorList>
            <person name="Slabodnick M."/>
            <person name="Ruby J.G."/>
            <person name="Reiff S.B."/>
            <person name="Swart E.C."/>
            <person name="Gosai S."/>
            <person name="Prabakaran S."/>
            <person name="Witkowska E."/>
            <person name="Larue G.E."/>
            <person name="Fisher S."/>
            <person name="Freeman R.M."/>
            <person name="Gunawardena J."/>
            <person name="Chu W."/>
            <person name="Stover N.A."/>
            <person name="Gregory B.D."/>
            <person name="Nowacki M."/>
            <person name="Derisi J."/>
            <person name="Roy S.W."/>
            <person name="Marshall W.F."/>
            <person name="Sood P."/>
        </authorList>
    </citation>
    <scope>NUCLEOTIDE SEQUENCE [LARGE SCALE GENOMIC DNA]</scope>
    <source>
        <strain evidence="9">WM001</strain>
    </source>
</reference>
<keyword evidence="6" id="KW-0961">Cell wall biogenesis/degradation</keyword>
<dbReference type="AlphaFoldDB" id="A0A1R2C1I5"/>
<dbReference type="GO" id="GO:0008360">
    <property type="term" value="P:regulation of cell shape"/>
    <property type="evidence" value="ECO:0007669"/>
    <property type="project" value="UniProtKB-KW"/>
</dbReference>
<dbReference type="Gene3D" id="3.40.710.10">
    <property type="entry name" value="DD-peptidase/beta-lactamase superfamily"/>
    <property type="match status" value="1"/>
</dbReference>
<keyword evidence="4" id="KW-0133">Cell shape</keyword>
<evidence type="ECO:0000313" key="9">
    <source>
        <dbReference type="EMBL" id="OMJ82894.1"/>
    </source>
</evidence>
<keyword evidence="5" id="KW-0573">Peptidoglycan synthesis</keyword>
<dbReference type="InterPro" id="IPR018044">
    <property type="entry name" value="Peptidase_S11"/>
</dbReference>
<gene>
    <name evidence="9" type="ORF">SteCoe_16291</name>
</gene>
<comment type="similarity">
    <text evidence="1">Belongs to the peptidase S11 family.</text>
</comment>
<dbReference type="EMBL" id="MPUH01000323">
    <property type="protein sequence ID" value="OMJ82894.1"/>
    <property type="molecule type" value="Genomic_DNA"/>
</dbReference>
<organism evidence="9 10">
    <name type="scientific">Stentor coeruleus</name>
    <dbReference type="NCBI Taxonomy" id="5963"/>
    <lineage>
        <taxon>Eukaryota</taxon>
        <taxon>Sar</taxon>
        <taxon>Alveolata</taxon>
        <taxon>Ciliophora</taxon>
        <taxon>Postciliodesmatophora</taxon>
        <taxon>Heterotrichea</taxon>
        <taxon>Heterotrichida</taxon>
        <taxon>Stentoridae</taxon>
        <taxon>Stentor</taxon>
    </lineage>
</organism>
<evidence type="ECO:0000313" key="10">
    <source>
        <dbReference type="Proteomes" id="UP000187209"/>
    </source>
</evidence>
<dbReference type="PRINTS" id="PR00725">
    <property type="entry name" value="DADACBPTASE1"/>
</dbReference>
<dbReference type="PANTHER" id="PTHR21581:SF6">
    <property type="entry name" value="TRAFFICKING PROTEIN PARTICLE COMPLEX SUBUNIT 12"/>
    <property type="match status" value="1"/>
</dbReference>
<evidence type="ECO:0000259" key="8">
    <source>
        <dbReference type="Pfam" id="PF00768"/>
    </source>
</evidence>
<evidence type="ECO:0000256" key="1">
    <source>
        <dbReference type="ARBA" id="ARBA00007164"/>
    </source>
</evidence>
<evidence type="ECO:0000256" key="5">
    <source>
        <dbReference type="ARBA" id="ARBA00022984"/>
    </source>
</evidence>
<dbReference type="GO" id="GO:0006508">
    <property type="term" value="P:proteolysis"/>
    <property type="evidence" value="ECO:0007669"/>
    <property type="project" value="InterPro"/>
</dbReference>
<name>A0A1R2C1I5_9CILI</name>
<evidence type="ECO:0000256" key="7">
    <source>
        <dbReference type="SAM" id="MobiDB-lite"/>
    </source>
</evidence>
<feature type="compositionally biased region" description="Polar residues" evidence="7">
    <location>
        <begin position="37"/>
        <end position="50"/>
    </location>
</feature>
<protein>
    <recommendedName>
        <fullName evidence="8">Peptidase S11 D-alanyl-D-alanine carboxypeptidase A N-terminal domain-containing protein</fullName>
    </recommendedName>
</protein>
<evidence type="ECO:0000256" key="6">
    <source>
        <dbReference type="ARBA" id="ARBA00023316"/>
    </source>
</evidence>